<dbReference type="EMBL" id="GDID01003437">
    <property type="protein sequence ID" value="JAP93169.1"/>
    <property type="molecule type" value="Transcribed_RNA"/>
</dbReference>
<name>A0A146KCT5_9EUKA</name>
<evidence type="ECO:0000313" key="1">
    <source>
        <dbReference type="EMBL" id="JAP93169.1"/>
    </source>
</evidence>
<feature type="non-terminal residue" evidence="1">
    <location>
        <position position="152"/>
    </location>
</feature>
<gene>
    <name evidence="1" type="ORF">TPC1_14646</name>
</gene>
<reference evidence="1" key="1">
    <citation type="submission" date="2015-07" db="EMBL/GenBank/DDBJ databases">
        <title>Adaptation to a free-living lifestyle via gene acquisitions in the diplomonad Trepomonas sp. PC1.</title>
        <authorList>
            <person name="Xu F."/>
            <person name="Jerlstrom-Hultqvist J."/>
            <person name="Kolisko M."/>
            <person name="Simpson A.G.B."/>
            <person name="Roger A.J."/>
            <person name="Svard S.G."/>
            <person name="Andersson J.O."/>
        </authorList>
    </citation>
    <scope>NUCLEOTIDE SEQUENCE</scope>
    <source>
        <strain evidence="1">PC1</strain>
    </source>
</reference>
<organism evidence="1">
    <name type="scientific">Trepomonas sp. PC1</name>
    <dbReference type="NCBI Taxonomy" id="1076344"/>
    <lineage>
        <taxon>Eukaryota</taxon>
        <taxon>Metamonada</taxon>
        <taxon>Diplomonadida</taxon>
        <taxon>Hexamitidae</taxon>
        <taxon>Hexamitinae</taxon>
        <taxon>Trepomonas</taxon>
    </lineage>
</organism>
<dbReference type="AlphaFoldDB" id="A0A146KCT5"/>
<proteinExistence type="predicted"/>
<sequence length="152" mass="17817">QILNESKPVLVQNTLFTFKSVLQYDDIKQIEKQNVLYIVAPYLREIRTRTFYEYYWLRYIYAPNLQLICNRSFDSCFSLFKIFGKNLIKIGQNAFANCVSLSSVDICNVTELERGSFFLCGSFQVLVANQLKSLKKDAFNQSDNIFYIHCEK</sequence>
<dbReference type="SUPFAM" id="SSF52058">
    <property type="entry name" value="L domain-like"/>
    <property type="match status" value="1"/>
</dbReference>
<protein>
    <submittedName>
        <fullName evidence="1">Leucine rich repeats-containing protein</fullName>
    </submittedName>
</protein>
<accession>A0A146KCT5</accession>
<dbReference type="InterPro" id="IPR026906">
    <property type="entry name" value="LRR_5"/>
</dbReference>
<dbReference type="Pfam" id="PF13306">
    <property type="entry name" value="LRR_5"/>
    <property type="match status" value="1"/>
</dbReference>
<feature type="non-terminal residue" evidence="1">
    <location>
        <position position="1"/>
    </location>
</feature>
<dbReference type="Gene3D" id="3.80.10.10">
    <property type="entry name" value="Ribonuclease Inhibitor"/>
    <property type="match status" value="1"/>
</dbReference>
<dbReference type="InterPro" id="IPR032675">
    <property type="entry name" value="LRR_dom_sf"/>
</dbReference>